<dbReference type="InterPro" id="IPR023393">
    <property type="entry name" value="START-like_dom_sf"/>
</dbReference>
<dbReference type="CDD" id="cd07821">
    <property type="entry name" value="PYR_PYL_RCAR_like"/>
    <property type="match status" value="1"/>
</dbReference>
<sequence>MTVQGTFAFVAHCQADAATVMDVLDDVDNWPSWARPLLLQAQWERWGEGQPGGVGAVRRLGAWPVFIRELILTRDAGGHTYTVISPAVFSHYLGSVTIAESPDGGVEVEWRIAFTPKRPAMAPVLRAMLRTTISGLLQRLVATAERRAQGARV</sequence>
<organism evidence="1 2">
    <name type="scientific">Mycolicibacterium helvum</name>
    <dbReference type="NCBI Taxonomy" id="1534349"/>
    <lineage>
        <taxon>Bacteria</taxon>
        <taxon>Bacillati</taxon>
        <taxon>Actinomycetota</taxon>
        <taxon>Actinomycetes</taxon>
        <taxon>Mycobacteriales</taxon>
        <taxon>Mycobacteriaceae</taxon>
        <taxon>Mycolicibacterium</taxon>
    </lineage>
</organism>
<keyword evidence="2" id="KW-1185">Reference proteome</keyword>
<evidence type="ECO:0000313" key="2">
    <source>
        <dbReference type="Proteomes" id="UP000467148"/>
    </source>
</evidence>
<dbReference type="InterPro" id="IPR019587">
    <property type="entry name" value="Polyketide_cyclase/dehydratase"/>
</dbReference>
<dbReference type="EMBL" id="AP022596">
    <property type="protein sequence ID" value="BBY62681.1"/>
    <property type="molecule type" value="Genomic_DNA"/>
</dbReference>
<dbReference type="KEGG" id="mhev:MHEL_09240"/>
<dbReference type="SUPFAM" id="SSF55961">
    <property type="entry name" value="Bet v1-like"/>
    <property type="match status" value="1"/>
</dbReference>
<name>A0A7I7T2C7_9MYCO</name>
<evidence type="ECO:0000313" key="1">
    <source>
        <dbReference type="EMBL" id="BBY62681.1"/>
    </source>
</evidence>
<dbReference type="AlphaFoldDB" id="A0A7I7T2C7"/>
<reference evidence="1 2" key="1">
    <citation type="journal article" date="2019" name="Emerg. Microbes Infect.">
        <title>Comprehensive subspecies identification of 175 nontuberculous mycobacteria species based on 7547 genomic profiles.</title>
        <authorList>
            <person name="Matsumoto Y."/>
            <person name="Kinjo T."/>
            <person name="Motooka D."/>
            <person name="Nabeya D."/>
            <person name="Jung N."/>
            <person name="Uechi K."/>
            <person name="Horii T."/>
            <person name="Iida T."/>
            <person name="Fujita J."/>
            <person name="Nakamura S."/>
        </authorList>
    </citation>
    <scope>NUCLEOTIDE SEQUENCE [LARGE SCALE GENOMIC DNA]</scope>
    <source>
        <strain evidence="1 2">JCM 30396</strain>
    </source>
</reference>
<gene>
    <name evidence="1" type="ORF">MHEL_09240</name>
</gene>
<dbReference type="Gene3D" id="3.30.530.20">
    <property type="match status" value="1"/>
</dbReference>
<accession>A0A7I7T2C7</accession>
<dbReference type="Proteomes" id="UP000467148">
    <property type="component" value="Chromosome"/>
</dbReference>
<dbReference type="RefSeq" id="WP_163746454.1">
    <property type="nucleotide sequence ID" value="NZ_AP022596.1"/>
</dbReference>
<dbReference type="Pfam" id="PF10604">
    <property type="entry name" value="Polyketide_cyc2"/>
    <property type="match status" value="1"/>
</dbReference>
<proteinExistence type="predicted"/>
<protein>
    <submittedName>
        <fullName evidence="1">Polyketide cyclase</fullName>
    </submittedName>
</protein>